<protein>
    <submittedName>
        <fullName evidence="1">Uncharacterized protein</fullName>
    </submittedName>
</protein>
<dbReference type="EMBL" id="UOEI01000441">
    <property type="protein sequence ID" value="VAW05798.1"/>
    <property type="molecule type" value="Genomic_DNA"/>
</dbReference>
<feature type="non-terminal residue" evidence="1">
    <location>
        <position position="1"/>
    </location>
</feature>
<dbReference type="AlphaFoldDB" id="A0A3B0SK67"/>
<reference evidence="1" key="1">
    <citation type="submission" date="2018-06" db="EMBL/GenBank/DDBJ databases">
        <authorList>
            <person name="Zhirakovskaya E."/>
        </authorList>
    </citation>
    <scope>NUCLEOTIDE SEQUENCE</scope>
</reference>
<gene>
    <name evidence="1" type="ORF">MNBD_ACTINO01-125</name>
</gene>
<name>A0A3B0SK67_9ZZZZ</name>
<proteinExistence type="predicted"/>
<sequence>LQQIRGVTGTCVPEAPRTILYTPGFDATSLSELTDRYPGSVARTPSRLQEFPGGIRITITNDVLTRDAAFTTDLTSLLGG</sequence>
<accession>A0A3B0SK67</accession>
<evidence type="ECO:0000313" key="1">
    <source>
        <dbReference type="EMBL" id="VAW05798.1"/>
    </source>
</evidence>
<organism evidence="1">
    <name type="scientific">hydrothermal vent metagenome</name>
    <dbReference type="NCBI Taxonomy" id="652676"/>
    <lineage>
        <taxon>unclassified sequences</taxon>
        <taxon>metagenomes</taxon>
        <taxon>ecological metagenomes</taxon>
    </lineage>
</organism>